<dbReference type="InterPro" id="IPR023214">
    <property type="entry name" value="HAD_sf"/>
</dbReference>
<accession>A0ABD5RGG7</accession>
<dbReference type="Gene3D" id="1.10.150.240">
    <property type="entry name" value="Putative phosphatase, domain 2"/>
    <property type="match status" value="1"/>
</dbReference>
<dbReference type="InterPro" id="IPR006439">
    <property type="entry name" value="HAD-SF_hydro_IA"/>
</dbReference>
<protein>
    <submittedName>
        <fullName evidence="2">HAD family hydrolase</fullName>
        <ecNumber evidence="2">3.-.-.-</ecNumber>
    </submittedName>
</protein>
<dbReference type="SFLD" id="SFLDS00003">
    <property type="entry name" value="Haloacid_Dehalogenase"/>
    <property type="match status" value="1"/>
</dbReference>
<dbReference type="InterPro" id="IPR036412">
    <property type="entry name" value="HAD-like_sf"/>
</dbReference>
<gene>
    <name evidence="2" type="ORF">ACFPJ5_19340</name>
</gene>
<dbReference type="SUPFAM" id="SSF56784">
    <property type="entry name" value="HAD-like"/>
    <property type="match status" value="1"/>
</dbReference>
<comment type="caution">
    <text evidence="2">The sequence shown here is derived from an EMBL/GenBank/DDBJ whole genome shotgun (WGS) entry which is preliminary data.</text>
</comment>
<dbReference type="AlphaFoldDB" id="A0ABD5RGG7"/>
<evidence type="ECO:0000256" key="1">
    <source>
        <dbReference type="ARBA" id="ARBA00007958"/>
    </source>
</evidence>
<dbReference type="EMBL" id="JBHSKX010000004">
    <property type="protein sequence ID" value="MFC5369088.1"/>
    <property type="molecule type" value="Genomic_DNA"/>
</dbReference>
<comment type="similarity">
    <text evidence="1">Belongs to the HAD-like hydrolase superfamily.</text>
</comment>
<keyword evidence="3" id="KW-1185">Reference proteome</keyword>
<organism evidence="2 3">
    <name type="scientific">Salinirubrum litoreum</name>
    <dbReference type="NCBI Taxonomy" id="1126234"/>
    <lineage>
        <taxon>Archaea</taxon>
        <taxon>Methanobacteriati</taxon>
        <taxon>Methanobacteriota</taxon>
        <taxon>Stenosarchaea group</taxon>
        <taxon>Halobacteria</taxon>
        <taxon>Halobacteriales</taxon>
        <taxon>Haloferacaceae</taxon>
        <taxon>Salinirubrum</taxon>
    </lineage>
</organism>
<dbReference type="PANTHER" id="PTHR43434">
    <property type="entry name" value="PHOSPHOGLYCOLATE PHOSPHATASE"/>
    <property type="match status" value="1"/>
</dbReference>
<evidence type="ECO:0000313" key="2">
    <source>
        <dbReference type="EMBL" id="MFC5369088.1"/>
    </source>
</evidence>
<dbReference type="InterPro" id="IPR050155">
    <property type="entry name" value="HAD-like_hydrolase_sf"/>
</dbReference>
<dbReference type="EC" id="3.-.-.-" evidence="2"/>
<name>A0ABD5RGG7_9EURY</name>
<dbReference type="Pfam" id="PF00702">
    <property type="entry name" value="Hydrolase"/>
    <property type="match status" value="1"/>
</dbReference>
<dbReference type="NCBIfam" id="TIGR01549">
    <property type="entry name" value="HAD-SF-IA-v1"/>
    <property type="match status" value="1"/>
</dbReference>
<proteinExistence type="inferred from homology"/>
<dbReference type="PANTHER" id="PTHR43434:SF1">
    <property type="entry name" value="PHOSPHOGLYCOLATE PHOSPHATASE"/>
    <property type="match status" value="1"/>
</dbReference>
<dbReference type="RefSeq" id="WP_227231144.1">
    <property type="nucleotide sequence ID" value="NZ_JAJCVJ010000003.1"/>
</dbReference>
<sequence length="251" mass="27494">MTSADRSADEHTGVDTGPDRRVVLFDMDGVLLEGRGTDGEVHEQALADALSDRDLDPDPETHRLLSGYEYDTDFALGCTRLGVDPVTFYDRRERYSAQRSIERLAAGSRTPYDDVGVLTTLADRYTLGLVSNNYDAVVQFVAEHHGFDAFEHQQGRDPGVRGFYRRKPDPHYLLDAMEALGGTDGLYVGDRATDVLAATRAGLDAVFVERSHNDADSLPVTPALTADSLADFADQLAARGWPSRLSSVGER</sequence>
<evidence type="ECO:0000313" key="3">
    <source>
        <dbReference type="Proteomes" id="UP001596201"/>
    </source>
</evidence>
<dbReference type="Proteomes" id="UP001596201">
    <property type="component" value="Unassembled WGS sequence"/>
</dbReference>
<dbReference type="GO" id="GO:0016787">
    <property type="term" value="F:hydrolase activity"/>
    <property type="evidence" value="ECO:0007669"/>
    <property type="project" value="UniProtKB-KW"/>
</dbReference>
<dbReference type="InterPro" id="IPR023198">
    <property type="entry name" value="PGP-like_dom2"/>
</dbReference>
<dbReference type="Gene3D" id="3.40.50.1000">
    <property type="entry name" value="HAD superfamily/HAD-like"/>
    <property type="match status" value="1"/>
</dbReference>
<dbReference type="SFLD" id="SFLDG01129">
    <property type="entry name" value="C1.5:_HAD__Beta-PGM__Phosphata"/>
    <property type="match status" value="1"/>
</dbReference>
<reference evidence="2 3" key="1">
    <citation type="journal article" date="2019" name="Int. J. Syst. Evol. Microbiol.">
        <title>The Global Catalogue of Microorganisms (GCM) 10K type strain sequencing project: providing services to taxonomists for standard genome sequencing and annotation.</title>
        <authorList>
            <consortium name="The Broad Institute Genomics Platform"/>
            <consortium name="The Broad Institute Genome Sequencing Center for Infectious Disease"/>
            <person name="Wu L."/>
            <person name="Ma J."/>
        </authorList>
    </citation>
    <scope>NUCLEOTIDE SEQUENCE [LARGE SCALE GENOMIC DNA]</scope>
    <source>
        <strain evidence="2 3">CGMCC 1.12237</strain>
    </source>
</reference>
<keyword evidence="2" id="KW-0378">Hydrolase</keyword>